<gene>
    <name evidence="1" type="ORF">UFOVP1176_5</name>
</gene>
<dbReference type="InterPro" id="IPR043876">
    <property type="entry name" value="DUF5856"/>
</dbReference>
<sequence>MPNIDDIAEFIAQLFHSSTVTHLLHLSTDSYSKHKALGKYYPAIVELTDKFAENFQGKYEKIKKYPEEYHSATDPIAYLQGIQAFVTEARVSLPADTELQNIVDEIAELINSTLYRLRFLE</sequence>
<protein>
    <submittedName>
        <fullName evidence="1">Uncharacterized protein</fullName>
    </submittedName>
</protein>
<organism evidence="1">
    <name type="scientific">uncultured Caudovirales phage</name>
    <dbReference type="NCBI Taxonomy" id="2100421"/>
    <lineage>
        <taxon>Viruses</taxon>
        <taxon>Duplodnaviria</taxon>
        <taxon>Heunggongvirae</taxon>
        <taxon>Uroviricota</taxon>
        <taxon>Caudoviricetes</taxon>
        <taxon>Peduoviridae</taxon>
        <taxon>Maltschvirus</taxon>
        <taxon>Maltschvirus maltsch</taxon>
    </lineage>
</organism>
<proteinExistence type="predicted"/>
<name>A0A6J5QUI7_9CAUD</name>
<evidence type="ECO:0000313" key="1">
    <source>
        <dbReference type="EMBL" id="CAB4188299.1"/>
    </source>
</evidence>
<dbReference type="Pfam" id="PF19174">
    <property type="entry name" value="DUF5856"/>
    <property type="match status" value="1"/>
</dbReference>
<accession>A0A6J5QUI7</accession>
<dbReference type="EMBL" id="LR797122">
    <property type="protein sequence ID" value="CAB4188299.1"/>
    <property type="molecule type" value="Genomic_DNA"/>
</dbReference>
<reference evidence="1" key="1">
    <citation type="submission" date="2020-05" db="EMBL/GenBank/DDBJ databases">
        <authorList>
            <person name="Chiriac C."/>
            <person name="Salcher M."/>
            <person name="Ghai R."/>
            <person name="Kavagutti S V."/>
        </authorList>
    </citation>
    <scope>NUCLEOTIDE SEQUENCE</scope>
</reference>